<keyword evidence="3" id="KW-1185">Reference proteome</keyword>
<accession>A0A8H5HB31</accession>
<dbReference type="PANTHER" id="PTHR42921:SF4">
    <property type="entry name" value="ACETOACETYL-COA SYNTHASE (AFU_ORTHOLOGUE AFUA_8G04770)"/>
    <property type="match status" value="1"/>
</dbReference>
<reference evidence="2 3" key="1">
    <citation type="journal article" date="2020" name="ISME J.">
        <title>Uncovering the hidden diversity of litter-decomposition mechanisms in mushroom-forming fungi.</title>
        <authorList>
            <person name="Floudas D."/>
            <person name="Bentzer J."/>
            <person name="Ahren D."/>
            <person name="Johansson T."/>
            <person name="Persson P."/>
            <person name="Tunlid A."/>
        </authorList>
    </citation>
    <scope>NUCLEOTIDE SEQUENCE [LARGE SCALE GENOMIC DNA]</scope>
    <source>
        <strain evidence="2 3">CBS 406.79</strain>
    </source>
</reference>
<evidence type="ECO:0000259" key="1">
    <source>
        <dbReference type="Pfam" id="PF00501"/>
    </source>
</evidence>
<organism evidence="2 3">
    <name type="scientific">Collybiopsis confluens</name>
    <dbReference type="NCBI Taxonomy" id="2823264"/>
    <lineage>
        <taxon>Eukaryota</taxon>
        <taxon>Fungi</taxon>
        <taxon>Dikarya</taxon>
        <taxon>Basidiomycota</taxon>
        <taxon>Agaricomycotina</taxon>
        <taxon>Agaricomycetes</taxon>
        <taxon>Agaricomycetidae</taxon>
        <taxon>Agaricales</taxon>
        <taxon>Marasmiineae</taxon>
        <taxon>Omphalotaceae</taxon>
        <taxon>Collybiopsis</taxon>
    </lineage>
</organism>
<dbReference type="SUPFAM" id="SSF56801">
    <property type="entry name" value="Acetyl-CoA synthetase-like"/>
    <property type="match status" value="1"/>
</dbReference>
<dbReference type="PANTHER" id="PTHR42921">
    <property type="entry name" value="ACETOACETYL-COA SYNTHETASE"/>
    <property type="match status" value="1"/>
</dbReference>
<dbReference type="NCBIfam" id="NF002937">
    <property type="entry name" value="PRK03584.1"/>
    <property type="match status" value="1"/>
</dbReference>
<evidence type="ECO:0000313" key="2">
    <source>
        <dbReference type="EMBL" id="KAF5380266.1"/>
    </source>
</evidence>
<name>A0A8H5HB31_9AGAR</name>
<dbReference type="Proteomes" id="UP000518752">
    <property type="component" value="Unassembled WGS sequence"/>
</dbReference>
<dbReference type="PROSITE" id="PS00455">
    <property type="entry name" value="AMP_BINDING"/>
    <property type="match status" value="1"/>
</dbReference>
<evidence type="ECO:0000313" key="3">
    <source>
        <dbReference type="Proteomes" id="UP000518752"/>
    </source>
</evidence>
<protein>
    <recommendedName>
        <fullName evidence="1">AMP-dependent synthetase/ligase domain-containing protein</fullName>
    </recommendedName>
</protein>
<dbReference type="GO" id="GO:0006629">
    <property type="term" value="P:lipid metabolic process"/>
    <property type="evidence" value="ECO:0007669"/>
    <property type="project" value="InterPro"/>
</dbReference>
<proteinExistence type="predicted"/>
<dbReference type="InterPro" id="IPR005914">
    <property type="entry name" value="Acac_CoA_synth"/>
</dbReference>
<gene>
    <name evidence="2" type="ORF">D9757_008210</name>
</gene>
<dbReference type="Gene3D" id="3.30.300.30">
    <property type="match status" value="1"/>
</dbReference>
<dbReference type="InterPro" id="IPR045851">
    <property type="entry name" value="AMP-bd_C_sf"/>
</dbReference>
<dbReference type="EMBL" id="JAACJN010000065">
    <property type="protein sequence ID" value="KAF5380266.1"/>
    <property type="molecule type" value="Genomic_DNA"/>
</dbReference>
<dbReference type="AlphaFoldDB" id="A0A8H5HB31"/>
<dbReference type="Gene3D" id="3.40.50.12780">
    <property type="entry name" value="N-terminal domain of ligase-like"/>
    <property type="match status" value="1"/>
</dbReference>
<feature type="domain" description="AMP-dependent synthetase/ligase" evidence="1">
    <location>
        <begin position="108"/>
        <end position="498"/>
    </location>
</feature>
<dbReference type="NCBIfam" id="TIGR01217">
    <property type="entry name" value="ac_ac_CoA_syn"/>
    <property type="match status" value="1"/>
</dbReference>
<dbReference type="Pfam" id="PF00501">
    <property type="entry name" value="AMP-binding"/>
    <property type="match status" value="1"/>
</dbReference>
<dbReference type="GO" id="GO:0030729">
    <property type="term" value="F:acetoacetate-CoA ligase activity"/>
    <property type="evidence" value="ECO:0007669"/>
    <property type="project" value="InterPro"/>
</dbReference>
<sequence>MASYFEASQYLWENPQHKFTNVEVFRRMINRKRGLNLKDYHELHKYSVTEYSFWEDAFQYFRIIYSVSPQAVISQGTIPEVPIWFPGARLNYAENLLWRNDDIIACTAGGELGKVTDYTYRELRLKVQRMVSAMRASGLRVGDRVAAVVTNSIDAVVIALATASVGGIFSSTATDMGTQARLLELPGILDRYRQIQPKLVFVETEVMYAGKIVDLRDKVSAVVQDLNERGLQHTILLPSAITGKDLEITGIASAPKKLGPLQSRSTLSKFLSTGAGEELVFEQLPFNQPLFILYSSGTSGPPKCIVHSAGGVLMQTIKDHRISFDLRENDTLFQYTTTGWMMWTFMLSALATGARMILYDGSPFYPSLESYLKFISDSGVTLWGTSPRFLAEVQGRKLTPLKLGSFEGLRALSVTGAVLTPPLFKWTFGAFGGKLHLISTSGGTDVCCAFVGGVPSLPVYVGEIQHKALGMAMEVFDADGKNIENTGQAGELVCTRPHPSLPVMFWGDTPDGKKFRETYFSFYPGVWRQGDFMVVNPKTKGIMILGRSDGVLNPSGVRFGSGEIYTVMEKFTPSIDDCICVGQRRLGIDEDERVLLFLKMRSGHKFNSALEMSIRKSIRSALSARHVPTYIFEVEDIPYTVNGKKIEIAVKQIVSGSNLKPSGTVANPESLQLYYKYKDIEKVAKEAKVGKAKL</sequence>
<comment type="caution">
    <text evidence="2">The sequence shown here is derived from an EMBL/GenBank/DDBJ whole genome shotgun (WGS) entry which is preliminary data.</text>
</comment>
<dbReference type="InterPro" id="IPR000873">
    <property type="entry name" value="AMP-dep_synth/lig_dom"/>
</dbReference>
<dbReference type="OrthoDB" id="10253869at2759"/>
<dbReference type="InterPro" id="IPR042099">
    <property type="entry name" value="ANL_N_sf"/>
</dbReference>
<dbReference type="InterPro" id="IPR020845">
    <property type="entry name" value="AMP-binding_CS"/>
</dbReference>